<reference evidence="2" key="1">
    <citation type="submission" date="2021-02" db="EMBL/GenBank/DDBJ databases">
        <authorList>
            <person name="Dougan E. K."/>
            <person name="Rhodes N."/>
            <person name="Thang M."/>
            <person name="Chan C."/>
        </authorList>
    </citation>
    <scope>NUCLEOTIDE SEQUENCE</scope>
</reference>
<sequence length="562" mass="61476">MFGMSLSGSVPPQKFQIPSTASKYPGDLLGAAKCGIIAAVLGRNKHHVTAVLVAQTMRVHLLDELVQAKSDPLTHRSFQSVLEADGVASLTAYFWNEATAAFKSKFAKVCQDRSYKRTLIAECPKVLQTMASALEKLGLSSRSKGQVLKASERDALYKAVTDLRNEFLGESIRRITDPVEMMLPDKLLSSLSASGERLGGERLGGEGSNVTDELPTMHDLRRYVQLLVAEMERCELCPELLKEVVRGVRSSLLFFATRLEQVVDSSCVELRCFEDGSSLRLRSPLPMPSAGHARNARLFGIAHNTLAALKEIVPARFQPVVVTEQVQTTLRQTQAAVVSPMTSSLQRSMCASFARLQAHSGQASTSPEGSAELLAVSQACAHISRYYFSLFGAGQLQSYMKELCSVTVRAFLSTAATVKCCGAAERASLVKDMQAVEAALAALDSDFQSRIRYEAAVFKEFRKLLCAQNLESVDFDELTNVIPVHLLLTYLVHQLPGRVPALHAFAGVKDPEQYLEATLLPLWDEQPQALSAFKAKITELCDQQNLDPTESPIVAFIMTQTA</sequence>
<dbReference type="Pfam" id="PF20649">
    <property type="entry name" value="COG5_C"/>
    <property type="match status" value="1"/>
</dbReference>
<dbReference type="Proteomes" id="UP000626109">
    <property type="component" value="Unassembled WGS sequence"/>
</dbReference>
<dbReference type="PANTHER" id="PTHR13228">
    <property type="entry name" value="CONSERVED OLIGOMERIC GOLGI COMPLEX COMPONENT 5"/>
    <property type="match status" value="1"/>
</dbReference>
<feature type="domain" description="Conserved oligomeric Golgi complex subunit 5 helical" evidence="1">
    <location>
        <begin position="42"/>
        <end position="131"/>
    </location>
</feature>
<organism evidence="2 3">
    <name type="scientific">Polarella glacialis</name>
    <name type="common">Dinoflagellate</name>
    <dbReference type="NCBI Taxonomy" id="89957"/>
    <lineage>
        <taxon>Eukaryota</taxon>
        <taxon>Sar</taxon>
        <taxon>Alveolata</taxon>
        <taxon>Dinophyceae</taxon>
        <taxon>Suessiales</taxon>
        <taxon>Suessiaceae</taxon>
        <taxon>Polarella</taxon>
    </lineage>
</organism>
<dbReference type="AlphaFoldDB" id="A0A813KZ12"/>
<dbReference type="GO" id="GO:0006891">
    <property type="term" value="P:intra-Golgi vesicle-mediated transport"/>
    <property type="evidence" value="ECO:0007669"/>
    <property type="project" value="InterPro"/>
</dbReference>
<dbReference type="EMBL" id="CAJNNW010032898">
    <property type="protein sequence ID" value="CAE8716018.1"/>
    <property type="molecule type" value="Genomic_DNA"/>
</dbReference>
<dbReference type="GO" id="GO:0017119">
    <property type="term" value="C:Golgi transport complex"/>
    <property type="evidence" value="ECO:0007669"/>
    <property type="project" value="InterPro"/>
</dbReference>
<name>A0A813KZ12_POLGL</name>
<evidence type="ECO:0000313" key="3">
    <source>
        <dbReference type="Proteomes" id="UP000626109"/>
    </source>
</evidence>
<dbReference type="InterPro" id="IPR019465">
    <property type="entry name" value="Cog5"/>
</dbReference>
<evidence type="ECO:0000313" key="2">
    <source>
        <dbReference type="EMBL" id="CAE8716018.1"/>
    </source>
</evidence>
<protein>
    <recommendedName>
        <fullName evidence="1">Conserved oligomeric Golgi complex subunit 5 helical domain-containing protein</fullName>
    </recommendedName>
</protein>
<evidence type="ECO:0000259" key="1">
    <source>
        <dbReference type="Pfam" id="PF20649"/>
    </source>
</evidence>
<comment type="caution">
    <text evidence="2">The sequence shown here is derived from an EMBL/GenBank/DDBJ whole genome shotgun (WGS) entry which is preliminary data.</text>
</comment>
<accession>A0A813KZ12</accession>
<dbReference type="InterPro" id="IPR048485">
    <property type="entry name" value="COG5_helical"/>
</dbReference>
<gene>
    <name evidence="2" type="ORF">PGLA2088_LOCUS38883</name>
</gene>
<dbReference type="PANTHER" id="PTHR13228:SF3">
    <property type="entry name" value="CONSERVED OLIGOMERIC GOLGI COMPLEX SUBUNIT 5"/>
    <property type="match status" value="1"/>
</dbReference>
<proteinExistence type="predicted"/>